<dbReference type="Proteomes" id="UP000009131">
    <property type="component" value="Unassembled WGS sequence"/>
</dbReference>
<dbReference type="InParanoid" id="G7DZY8"/>
<evidence type="ECO:0000313" key="2">
    <source>
        <dbReference type="Proteomes" id="UP000009131"/>
    </source>
</evidence>
<evidence type="ECO:0000313" key="1">
    <source>
        <dbReference type="EMBL" id="GAA96148.1"/>
    </source>
</evidence>
<reference evidence="1 2" key="1">
    <citation type="journal article" date="2011" name="J. Gen. Appl. Microbiol.">
        <title>Draft genome sequencing of the enigmatic basidiomycete Mixia osmundae.</title>
        <authorList>
            <person name="Nishida H."/>
            <person name="Nagatsuka Y."/>
            <person name="Sugiyama J."/>
        </authorList>
    </citation>
    <scope>NUCLEOTIDE SEQUENCE [LARGE SCALE GENOMIC DNA]</scope>
    <source>
        <strain evidence="2">CBS 9802 / IAM 14324 / JCM 22182 / KY 12970</strain>
    </source>
</reference>
<organism evidence="1 2">
    <name type="scientific">Mixia osmundae (strain CBS 9802 / IAM 14324 / JCM 22182 / KY 12970)</name>
    <dbReference type="NCBI Taxonomy" id="764103"/>
    <lineage>
        <taxon>Eukaryota</taxon>
        <taxon>Fungi</taxon>
        <taxon>Dikarya</taxon>
        <taxon>Basidiomycota</taxon>
        <taxon>Pucciniomycotina</taxon>
        <taxon>Mixiomycetes</taxon>
        <taxon>Mixiales</taxon>
        <taxon>Mixiaceae</taxon>
        <taxon>Mixia</taxon>
    </lineage>
</organism>
<gene>
    <name evidence="1" type="primary">Mo02809</name>
    <name evidence="1" type="ORF">E5Q_02809</name>
</gene>
<accession>G7DZY8</accession>
<proteinExistence type="predicted"/>
<name>G7DZY8_MIXOS</name>
<dbReference type="HOGENOM" id="CLU_1938673_0_0_1"/>
<protein>
    <submittedName>
        <fullName evidence="1">Uncharacterized protein</fullName>
    </submittedName>
</protein>
<dbReference type="RefSeq" id="XP_014570770.1">
    <property type="nucleotide sequence ID" value="XM_014715284.1"/>
</dbReference>
<keyword evidence="2" id="KW-1185">Reference proteome</keyword>
<comment type="caution">
    <text evidence="1">The sequence shown here is derived from an EMBL/GenBank/DDBJ whole genome shotgun (WGS) entry which is preliminary data.</text>
</comment>
<dbReference type="EMBL" id="BABT02000076">
    <property type="protein sequence ID" value="GAA96148.1"/>
    <property type="molecule type" value="Genomic_DNA"/>
</dbReference>
<reference evidence="1 2" key="2">
    <citation type="journal article" date="2012" name="Open Biol.">
        <title>Characteristics of nucleosomes and linker DNA regions on the genome of the basidiomycete Mixia osmundae revealed by mono- and dinucleosome mapping.</title>
        <authorList>
            <person name="Nishida H."/>
            <person name="Kondo S."/>
            <person name="Matsumoto T."/>
            <person name="Suzuki Y."/>
            <person name="Yoshikawa H."/>
            <person name="Taylor T.D."/>
            <person name="Sugiyama J."/>
        </authorList>
    </citation>
    <scope>NUCLEOTIDE SEQUENCE [LARGE SCALE GENOMIC DNA]</scope>
    <source>
        <strain evidence="2">CBS 9802 / IAM 14324 / JCM 22182 / KY 12970</strain>
    </source>
</reference>
<sequence length="130" mass="14486">MSQTMQLSQVAKGKRKALRSDPKDVIIIIIIIITPDDETPSDSRLERANKANELAIVDGRTNAIEVPDGDEQTGEMLPINSLEAALQQLLEFVPDDEIVNTVLGDLLNAATYPKRECEQVRKQIINYILE</sequence>
<dbReference type="AlphaFoldDB" id="G7DZY8"/>